<dbReference type="PROSITE" id="PS50222">
    <property type="entry name" value="EF_HAND_2"/>
    <property type="match status" value="4"/>
</dbReference>
<dbReference type="Proteomes" id="UP000232323">
    <property type="component" value="Unassembled WGS sequence"/>
</dbReference>
<dbReference type="GO" id="GO:0016460">
    <property type="term" value="C:myosin II complex"/>
    <property type="evidence" value="ECO:0007669"/>
    <property type="project" value="TreeGrafter"/>
</dbReference>
<gene>
    <name evidence="4" type="ORF">CEUSTIGMA_g12544.t1</name>
</gene>
<dbReference type="Gene3D" id="1.10.238.10">
    <property type="entry name" value="EF-hand"/>
    <property type="match status" value="2"/>
</dbReference>
<dbReference type="SUPFAM" id="SSF47473">
    <property type="entry name" value="EF-hand"/>
    <property type="match status" value="1"/>
</dbReference>
<accession>A0A250XPW2</accession>
<dbReference type="InterPro" id="IPR050230">
    <property type="entry name" value="CALM/Myosin/TropC-like"/>
</dbReference>
<evidence type="ECO:0000256" key="1">
    <source>
        <dbReference type="ARBA" id="ARBA00022737"/>
    </source>
</evidence>
<dbReference type="FunFam" id="1.10.238.10:FF:000178">
    <property type="entry name" value="Calmodulin-2 A"/>
    <property type="match status" value="1"/>
</dbReference>
<feature type="domain" description="EF-hand" evidence="3">
    <location>
        <begin position="122"/>
        <end position="154"/>
    </location>
</feature>
<sequence length="154" mass="17044">MPIAAVTASFSQDRISELKEAFSLFDRDGDGCITTKELGTVLRAVGKSPTDAEVKKIVADIDSDGRGLLDFQEFLSVMTRDIKNFDNETELKGAWKVFDREGKGFIHTSELKHVLGNIGEALSPTELDDLCKEADPHNSGKVMFEEFVKMMLAK</sequence>
<keyword evidence="2" id="KW-0106">Calcium</keyword>
<keyword evidence="5" id="KW-1185">Reference proteome</keyword>
<dbReference type="GO" id="GO:0005509">
    <property type="term" value="F:calcium ion binding"/>
    <property type="evidence" value="ECO:0007669"/>
    <property type="project" value="InterPro"/>
</dbReference>
<dbReference type="InterPro" id="IPR018247">
    <property type="entry name" value="EF_Hand_1_Ca_BS"/>
</dbReference>
<dbReference type="PROSITE" id="PS00018">
    <property type="entry name" value="EF_HAND_1"/>
    <property type="match status" value="1"/>
</dbReference>
<name>A0A250XPW2_9CHLO</name>
<dbReference type="InterPro" id="IPR002048">
    <property type="entry name" value="EF_hand_dom"/>
</dbReference>
<organism evidence="4 5">
    <name type="scientific">Chlamydomonas eustigma</name>
    <dbReference type="NCBI Taxonomy" id="1157962"/>
    <lineage>
        <taxon>Eukaryota</taxon>
        <taxon>Viridiplantae</taxon>
        <taxon>Chlorophyta</taxon>
        <taxon>core chlorophytes</taxon>
        <taxon>Chlorophyceae</taxon>
        <taxon>CS clade</taxon>
        <taxon>Chlamydomonadales</taxon>
        <taxon>Chlamydomonadaceae</taxon>
        <taxon>Chlamydomonas</taxon>
    </lineage>
</organism>
<dbReference type="Pfam" id="PF13499">
    <property type="entry name" value="EF-hand_7"/>
    <property type="match status" value="2"/>
</dbReference>
<feature type="domain" description="EF-hand" evidence="3">
    <location>
        <begin position="13"/>
        <end position="48"/>
    </location>
</feature>
<keyword evidence="1" id="KW-0677">Repeat</keyword>
<evidence type="ECO:0000313" key="5">
    <source>
        <dbReference type="Proteomes" id="UP000232323"/>
    </source>
</evidence>
<dbReference type="SMART" id="SM00054">
    <property type="entry name" value="EFh"/>
    <property type="match status" value="4"/>
</dbReference>
<evidence type="ECO:0000256" key="2">
    <source>
        <dbReference type="ARBA" id="ARBA00022837"/>
    </source>
</evidence>
<proteinExistence type="predicted"/>
<evidence type="ECO:0000313" key="4">
    <source>
        <dbReference type="EMBL" id="GAX85124.1"/>
    </source>
</evidence>
<reference evidence="4 5" key="1">
    <citation type="submission" date="2017-08" db="EMBL/GenBank/DDBJ databases">
        <title>Acidophilic green algal genome provides insights into adaptation to an acidic environment.</title>
        <authorList>
            <person name="Hirooka S."/>
            <person name="Hirose Y."/>
            <person name="Kanesaki Y."/>
            <person name="Higuchi S."/>
            <person name="Fujiwara T."/>
            <person name="Onuma R."/>
            <person name="Era A."/>
            <person name="Ohbayashi R."/>
            <person name="Uzuka A."/>
            <person name="Nozaki H."/>
            <person name="Yoshikawa H."/>
            <person name="Miyagishima S.Y."/>
        </authorList>
    </citation>
    <scope>NUCLEOTIDE SEQUENCE [LARGE SCALE GENOMIC DNA]</scope>
    <source>
        <strain evidence="4 5">NIES-2499</strain>
    </source>
</reference>
<dbReference type="PANTHER" id="PTHR23048:SF0">
    <property type="entry name" value="CALMODULIN LIKE 3"/>
    <property type="match status" value="1"/>
</dbReference>
<dbReference type="CDD" id="cd00051">
    <property type="entry name" value="EFh"/>
    <property type="match status" value="1"/>
</dbReference>
<dbReference type="EMBL" id="BEGY01000151">
    <property type="protein sequence ID" value="GAX85124.1"/>
    <property type="molecule type" value="Genomic_DNA"/>
</dbReference>
<dbReference type="InterPro" id="IPR011992">
    <property type="entry name" value="EF-hand-dom_pair"/>
</dbReference>
<dbReference type="AlphaFoldDB" id="A0A250XPW2"/>
<dbReference type="STRING" id="1157962.A0A250XPW2"/>
<evidence type="ECO:0000259" key="3">
    <source>
        <dbReference type="PROSITE" id="PS50222"/>
    </source>
</evidence>
<feature type="domain" description="EF-hand" evidence="3">
    <location>
        <begin position="49"/>
        <end position="84"/>
    </location>
</feature>
<protein>
    <recommendedName>
        <fullName evidence="3">EF-hand domain-containing protein</fullName>
    </recommendedName>
</protein>
<feature type="domain" description="EF-hand" evidence="3">
    <location>
        <begin position="86"/>
        <end position="121"/>
    </location>
</feature>
<comment type="caution">
    <text evidence="4">The sequence shown here is derived from an EMBL/GenBank/DDBJ whole genome shotgun (WGS) entry which is preliminary data.</text>
</comment>
<dbReference type="PANTHER" id="PTHR23048">
    <property type="entry name" value="MYOSIN LIGHT CHAIN 1, 3"/>
    <property type="match status" value="1"/>
</dbReference>
<dbReference type="OrthoDB" id="26525at2759"/>